<organism evidence="4 5">
    <name type="scientific">Advenella kashmirensis W13003</name>
    <dbReference type="NCBI Taxonomy" id="1424334"/>
    <lineage>
        <taxon>Bacteria</taxon>
        <taxon>Pseudomonadati</taxon>
        <taxon>Pseudomonadota</taxon>
        <taxon>Betaproteobacteria</taxon>
        <taxon>Burkholderiales</taxon>
        <taxon>Alcaligenaceae</taxon>
    </lineage>
</organism>
<dbReference type="PANTHER" id="PTHR13799">
    <property type="entry name" value="NGG1 INTERACTING FACTOR 3"/>
    <property type="match status" value="1"/>
</dbReference>
<evidence type="ECO:0000313" key="5">
    <source>
        <dbReference type="Proteomes" id="UP000018733"/>
    </source>
</evidence>
<dbReference type="RefSeq" id="WP_024004918.1">
    <property type="nucleotide sequence ID" value="NZ_KI650979.1"/>
</dbReference>
<accession>V8QTY5</accession>
<evidence type="ECO:0000256" key="2">
    <source>
        <dbReference type="ARBA" id="ARBA00022723"/>
    </source>
</evidence>
<keyword evidence="2 3" id="KW-0479">Metal-binding</keyword>
<dbReference type="SUPFAM" id="SSF102705">
    <property type="entry name" value="NIF3 (NGG1p interacting factor 3)-like"/>
    <property type="match status" value="1"/>
</dbReference>
<dbReference type="GO" id="GO:0005737">
    <property type="term" value="C:cytoplasm"/>
    <property type="evidence" value="ECO:0007669"/>
    <property type="project" value="TreeGrafter"/>
</dbReference>
<feature type="binding site" evidence="3">
    <location>
        <position position="66"/>
    </location>
    <ligand>
        <name>a divalent metal cation</name>
        <dbReference type="ChEBI" id="CHEBI:60240"/>
        <label>1</label>
    </ligand>
</feature>
<comment type="caution">
    <text evidence="4">The sequence shown here is derived from an EMBL/GenBank/DDBJ whole genome shotgun (WGS) entry which is preliminary data.</text>
</comment>
<dbReference type="InterPro" id="IPR036069">
    <property type="entry name" value="DUF34/NIF3_sf"/>
</dbReference>
<dbReference type="Proteomes" id="UP000018733">
    <property type="component" value="Unassembled WGS sequence"/>
</dbReference>
<feature type="binding site" evidence="3">
    <location>
        <position position="67"/>
    </location>
    <ligand>
        <name>a divalent metal cation</name>
        <dbReference type="ChEBI" id="CHEBI:60240"/>
        <label>1</label>
    </ligand>
</feature>
<evidence type="ECO:0000256" key="1">
    <source>
        <dbReference type="ARBA" id="ARBA00006964"/>
    </source>
</evidence>
<dbReference type="STRING" id="1424334.W822_09725"/>
<feature type="binding site" evidence="3">
    <location>
        <position position="233"/>
    </location>
    <ligand>
        <name>a divalent metal cation</name>
        <dbReference type="ChEBI" id="CHEBI:60240"/>
        <label>1</label>
    </ligand>
</feature>
<dbReference type="eggNOG" id="COG0327">
    <property type="taxonomic scope" value="Bacteria"/>
</dbReference>
<sequence>MNKILVQDLLSWLDLQLKPALFQDYAPNGLQLQGKPEIKKVITGVTASARLLEIAAERDADAVLVHHGWFWKGENPCIVGSKFERVALAIRHGLNVIGYHLPLDAHPQWGNNAQLARVLGLVPDRVDDGSGLPSVFGRGGLIWSGQLPPQVQTLSDLGHTIEAVMGRKPLLIGNTDRPLRRIAWCTGGAQGMFEEAIDRGVDVYLTGEASEQVYHQAVESGVAYVGAGHHATERYGVQALGEAIAQQFGVNVEFVDIDNPV</sequence>
<dbReference type="Gene3D" id="3.40.1390.30">
    <property type="entry name" value="NIF3 (NGG1p interacting factor 3)-like"/>
    <property type="match status" value="2"/>
</dbReference>
<dbReference type="AlphaFoldDB" id="V8QTY5"/>
<dbReference type="InterPro" id="IPR002678">
    <property type="entry name" value="DUF34/NIF3"/>
</dbReference>
<gene>
    <name evidence="4" type="ORF">W822_09725</name>
</gene>
<evidence type="ECO:0000256" key="3">
    <source>
        <dbReference type="PIRSR" id="PIRSR602678-1"/>
    </source>
</evidence>
<feature type="binding site" evidence="3">
    <location>
        <position position="104"/>
    </location>
    <ligand>
        <name>a divalent metal cation</name>
        <dbReference type="ChEBI" id="CHEBI:60240"/>
        <label>1</label>
    </ligand>
</feature>
<dbReference type="PATRIC" id="fig|1424334.3.peg.1952"/>
<dbReference type="Pfam" id="PF01784">
    <property type="entry name" value="DUF34_NIF3"/>
    <property type="match status" value="1"/>
</dbReference>
<proteinExistence type="inferred from homology"/>
<reference evidence="4 5" key="1">
    <citation type="journal article" date="2014" name="Genome Announc.">
        <title>Draft Genome Sequence of Advenella kashmirensis Strain W13003, a Polycyclic Aromatic Hydrocarbon-Degrading Bacterium.</title>
        <authorList>
            <person name="Wang X."/>
            <person name="Jin D."/>
            <person name="Zhou L."/>
            <person name="Wu L."/>
            <person name="An W."/>
            <person name="Zhao L."/>
        </authorList>
    </citation>
    <scope>NUCLEOTIDE SEQUENCE [LARGE SCALE GENOMIC DNA]</scope>
    <source>
        <strain evidence="4 5">W13003</strain>
    </source>
</reference>
<feature type="binding site" evidence="3">
    <location>
        <position position="229"/>
    </location>
    <ligand>
        <name>a divalent metal cation</name>
        <dbReference type="ChEBI" id="CHEBI:60240"/>
        <label>1</label>
    </ligand>
</feature>
<dbReference type="EMBL" id="AYXT01000009">
    <property type="protein sequence ID" value="ETF03077.1"/>
    <property type="molecule type" value="Genomic_DNA"/>
</dbReference>
<dbReference type="HOGENOM" id="CLU_037423_3_0_4"/>
<keyword evidence="5" id="KW-1185">Reference proteome</keyword>
<evidence type="ECO:0000313" key="4">
    <source>
        <dbReference type="EMBL" id="ETF03077.1"/>
    </source>
</evidence>
<dbReference type="PANTHER" id="PTHR13799:SF14">
    <property type="entry name" value="GTP CYCLOHYDROLASE 1 TYPE 2 HOMOLOG"/>
    <property type="match status" value="1"/>
</dbReference>
<dbReference type="GO" id="GO:0046872">
    <property type="term" value="F:metal ion binding"/>
    <property type="evidence" value="ECO:0007669"/>
    <property type="project" value="UniProtKB-KW"/>
</dbReference>
<dbReference type="OrthoDB" id="9800881at2"/>
<comment type="similarity">
    <text evidence="1">Belongs to the GTP cyclohydrolase I type 2/NIF3 family.</text>
</comment>
<protein>
    <submittedName>
        <fullName evidence="4">Metal-binding protein</fullName>
    </submittedName>
</protein>
<dbReference type="NCBIfam" id="TIGR00486">
    <property type="entry name" value="YbgI_SA1388"/>
    <property type="match status" value="1"/>
</dbReference>
<name>V8QTY5_9BURK</name>